<dbReference type="AlphaFoldDB" id="A0A5B7HEF7"/>
<keyword evidence="2" id="KW-0472">Membrane</keyword>
<organism evidence="3 4">
    <name type="scientific">Portunus trituberculatus</name>
    <name type="common">Swimming crab</name>
    <name type="synonym">Neptunus trituberculatus</name>
    <dbReference type="NCBI Taxonomy" id="210409"/>
    <lineage>
        <taxon>Eukaryota</taxon>
        <taxon>Metazoa</taxon>
        <taxon>Ecdysozoa</taxon>
        <taxon>Arthropoda</taxon>
        <taxon>Crustacea</taxon>
        <taxon>Multicrustacea</taxon>
        <taxon>Malacostraca</taxon>
        <taxon>Eumalacostraca</taxon>
        <taxon>Eucarida</taxon>
        <taxon>Decapoda</taxon>
        <taxon>Pleocyemata</taxon>
        <taxon>Brachyura</taxon>
        <taxon>Eubrachyura</taxon>
        <taxon>Portunoidea</taxon>
        <taxon>Portunidae</taxon>
        <taxon>Portuninae</taxon>
        <taxon>Portunus</taxon>
    </lineage>
</organism>
<dbReference type="Proteomes" id="UP000324222">
    <property type="component" value="Unassembled WGS sequence"/>
</dbReference>
<comment type="caution">
    <text evidence="3">The sequence shown here is derived from an EMBL/GenBank/DDBJ whole genome shotgun (WGS) entry which is preliminary data.</text>
</comment>
<feature type="region of interest" description="Disordered" evidence="1">
    <location>
        <begin position="1"/>
        <end position="25"/>
    </location>
</feature>
<protein>
    <submittedName>
        <fullName evidence="3">Uncharacterized protein</fullName>
    </submittedName>
</protein>
<reference evidence="3 4" key="1">
    <citation type="submission" date="2019-05" db="EMBL/GenBank/DDBJ databases">
        <title>Another draft genome of Portunus trituberculatus and its Hox gene families provides insights of decapod evolution.</title>
        <authorList>
            <person name="Jeong J.-H."/>
            <person name="Song I."/>
            <person name="Kim S."/>
            <person name="Choi T."/>
            <person name="Kim D."/>
            <person name="Ryu S."/>
            <person name="Kim W."/>
        </authorList>
    </citation>
    <scope>NUCLEOTIDE SEQUENCE [LARGE SCALE GENOMIC DNA]</scope>
    <source>
        <tissue evidence="3">Muscle</tissue>
    </source>
</reference>
<evidence type="ECO:0000313" key="4">
    <source>
        <dbReference type="Proteomes" id="UP000324222"/>
    </source>
</evidence>
<keyword evidence="4" id="KW-1185">Reference proteome</keyword>
<keyword evidence="2" id="KW-1133">Transmembrane helix</keyword>
<gene>
    <name evidence="3" type="ORF">E2C01_062184</name>
</gene>
<accession>A0A5B7HEF7</accession>
<dbReference type="EMBL" id="VSRR010027072">
    <property type="protein sequence ID" value="MPC67995.1"/>
    <property type="molecule type" value="Genomic_DNA"/>
</dbReference>
<evidence type="ECO:0000313" key="3">
    <source>
        <dbReference type="EMBL" id="MPC67995.1"/>
    </source>
</evidence>
<proteinExistence type="predicted"/>
<keyword evidence="2" id="KW-0812">Transmembrane</keyword>
<name>A0A5B7HEF7_PORTR</name>
<sequence>MRRWDRGCQWRRSHHLTSSPSPLQTPKRIPVMKYIKRAFVKAVVMIIGVMMMMVFLLPISIKTTAICHKI</sequence>
<evidence type="ECO:0000256" key="2">
    <source>
        <dbReference type="SAM" id="Phobius"/>
    </source>
</evidence>
<evidence type="ECO:0000256" key="1">
    <source>
        <dbReference type="SAM" id="MobiDB-lite"/>
    </source>
</evidence>
<feature type="transmembrane region" description="Helical" evidence="2">
    <location>
        <begin position="38"/>
        <end position="61"/>
    </location>
</feature>